<proteinExistence type="predicted"/>
<dbReference type="AlphaFoldDB" id="A0A7J7KAJ2"/>
<protein>
    <submittedName>
        <fullName evidence="1">Uncharacterized protein</fullName>
    </submittedName>
</protein>
<evidence type="ECO:0000313" key="1">
    <source>
        <dbReference type="EMBL" id="KAF6034628.1"/>
    </source>
</evidence>
<name>A0A7J7KAJ2_BUGNE</name>
<evidence type="ECO:0000313" key="2">
    <source>
        <dbReference type="Proteomes" id="UP000593567"/>
    </source>
</evidence>
<comment type="caution">
    <text evidence="1">The sequence shown here is derived from an EMBL/GenBank/DDBJ whole genome shotgun (WGS) entry which is preliminary data.</text>
</comment>
<sequence length="95" mass="11157">MAGRKDVYQLWIGHSGRSIPEIWRWVGRTEYTIQSIKKISQTHTVTHLVTYKGIPSQMHLLLPHLTHLRVIEVQPSDLQKVSEVLDLYHHAFELY</sequence>
<reference evidence="1" key="1">
    <citation type="submission" date="2020-06" db="EMBL/GenBank/DDBJ databases">
        <title>Draft genome of Bugula neritina, a colonial animal packing powerful symbionts and potential medicines.</title>
        <authorList>
            <person name="Rayko M."/>
        </authorList>
    </citation>
    <scope>NUCLEOTIDE SEQUENCE [LARGE SCALE GENOMIC DNA]</scope>
    <source>
        <strain evidence="1">Kwan_BN1</strain>
    </source>
</reference>
<organism evidence="1 2">
    <name type="scientific">Bugula neritina</name>
    <name type="common">Brown bryozoan</name>
    <name type="synonym">Sertularia neritina</name>
    <dbReference type="NCBI Taxonomy" id="10212"/>
    <lineage>
        <taxon>Eukaryota</taxon>
        <taxon>Metazoa</taxon>
        <taxon>Spiralia</taxon>
        <taxon>Lophotrochozoa</taxon>
        <taxon>Bryozoa</taxon>
        <taxon>Gymnolaemata</taxon>
        <taxon>Cheilostomatida</taxon>
        <taxon>Flustrina</taxon>
        <taxon>Buguloidea</taxon>
        <taxon>Bugulidae</taxon>
        <taxon>Bugula</taxon>
    </lineage>
</organism>
<dbReference type="EMBL" id="VXIV02001031">
    <property type="protein sequence ID" value="KAF6034628.1"/>
    <property type="molecule type" value="Genomic_DNA"/>
</dbReference>
<keyword evidence="2" id="KW-1185">Reference proteome</keyword>
<dbReference type="Proteomes" id="UP000593567">
    <property type="component" value="Unassembled WGS sequence"/>
</dbReference>
<accession>A0A7J7KAJ2</accession>
<gene>
    <name evidence="1" type="ORF">EB796_007068</name>
</gene>